<evidence type="ECO:0000313" key="1">
    <source>
        <dbReference type="EMBL" id="KKN51128.1"/>
    </source>
</evidence>
<gene>
    <name evidence="1" type="ORF">LCGC14_0625920</name>
</gene>
<protein>
    <submittedName>
        <fullName evidence="1">Uncharacterized protein</fullName>
    </submittedName>
</protein>
<comment type="caution">
    <text evidence="1">The sequence shown here is derived from an EMBL/GenBank/DDBJ whole genome shotgun (WGS) entry which is preliminary data.</text>
</comment>
<proteinExistence type="predicted"/>
<dbReference type="EMBL" id="LAZR01001078">
    <property type="protein sequence ID" value="KKN51128.1"/>
    <property type="molecule type" value="Genomic_DNA"/>
</dbReference>
<sequence length="57" mass="6777">MKPKTRFLKMYFKLPEKARRELVYDFANHPMSLNVCSLEIRDDTPSGKKILKELGYE</sequence>
<accession>A0A0F9UBX2</accession>
<reference evidence="1" key="1">
    <citation type="journal article" date="2015" name="Nature">
        <title>Complex archaea that bridge the gap between prokaryotes and eukaryotes.</title>
        <authorList>
            <person name="Spang A."/>
            <person name="Saw J.H."/>
            <person name="Jorgensen S.L."/>
            <person name="Zaremba-Niedzwiedzka K."/>
            <person name="Martijn J."/>
            <person name="Lind A.E."/>
            <person name="van Eijk R."/>
            <person name="Schleper C."/>
            <person name="Guy L."/>
            <person name="Ettema T.J."/>
        </authorList>
    </citation>
    <scope>NUCLEOTIDE SEQUENCE</scope>
</reference>
<dbReference type="AlphaFoldDB" id="A0A0F9UBX2"/>
<name>A0A0F9UBX2_9ZZZZ</name>
<organism evidence="1">
    <name type="scientific">marine sediment metagenome</name>
    <dbReference type="NCBI Taxonomy" id="412755"/>
    <lineage>
        <taxon>unclassified sequences</taxon>
        <taxon>metagenomes</taxon>
        <taxon>ecological metagenomes</taxon>
    </lineage>
</organism>